<evidence type="ECO:0000256" key="3">
    <source>
        <dbReference type="ARBA" id="ARBA00023163"/>
    </source>
</evidence>
<dbReference type="PANTHER" id="PTHR33164:SF105">
    <property type="entry name" value="TRANSCRIPTIONAL REPRESSOR PROTEIN-RELATED"/>
    <property type="match status" value="1"/>
</dbReference>
<dbReference type="PROSITE" id="PS01117">
    <property type="entry name" value="HTH_MARR_1"/>
    <property type="match status" value="1"/>
</dbReference>
<protein>
    <submittedName>
        <fullName evidence="6">Transcriptional regulator, MarR family</fullName>
    </submittedName>
</protein>
<dbReference type="SUPFAM" id="SSF46785">
    <property type="entry name" value="Winged helix' DNA-binding domain"/>
    <property type="match status" value="1"/>
</dbReference>
<proteinExistence type="predicted"/>
<keyword evidence="2" id="KW-0238">DNA-binding</keyword>
<evidence type="ECO:0000313" key="6">
    <source>
        <dbReference type="EMBL" id="VFR61197.1"/>
    </source>
</evidence>
<dbReference type="InterPro" id="IPR023187">
    <property type="entry name" value="Tscrpt_reg_MarR-type_CS"/>
</dbReference>
<dbReference type="Gene3D" id="1.10.10.10">
    <property type="entry name" value="Winged helix-like DNA-binding domain superfamily/Winged helix DNA-binding domain"/>
    <property type="match status" value="1"/>
</dbReference>
<dbReference type="PROSITE" id="PS50995">
    <property type="entry name" value="HTH_MARR_2"/>
    <property type="match status" value="1"/>
</dbReference>
<evidence type="ECO:0000259" key="4">
    <source>
        <dbReference type="PROSITE" id="PS50995"/>
    </source>
</evidence>
<gene>
    <name evidence="5" type="ORF">ANK1_4139</name>
    <name evidence="6" type="ORF">ANK2_4140</name>
</gene>
<organism evidence="6">
    <name type="scientific">plant metagenome</name>
    <dbReference type="NCBI Taxonomy" id="1297885"/>
    <lineage>
        <taxon>unclassified sequences</taxon>
        <taxon>metagenomes</taxon>
        <taxon>organismal metagenomes</taxon>
    </lineage>
</organism>
<dbReference type="PRINTS" id="PR00598">
    <property type="entry name" value="HTHMARR"/>
</dbReference>
<evidence type="ECO:0000313" key="5">
    <source>
        <dbReference type="EMBL" id="VFR32333.1"/>
    </source>
</evidence>
<accession>A0A484SHG5</accession>
<dbReference type="InterPro" id="IPR000835">
    <property type="entry name" value="HTH_MarR-typ"/>
</dbReference>
<dbReference type="InterPro" id="IPR039422">
    <property type="entry name" value="MarR/SlyA-like"/>
</dbReference>
<dbReference type="GO" id="GO:0003700">
    <property type="term" value="F:DNA-binding transcription factor activity"/>
    <property type="evidence" value="ECO:0007669"/>
    <property type="project" value="InterPro"/>
</dbReference>
<dbReference type="PANTHER" id="PTHR33164">
    <property type="entry name" value="TRANSCRIPTIONAL REGULATOR, MARR FAMILY"/>
    <property type="match status" value="1"/>
</dbReference>
<sequence length="132" mass="14475">MTQLYDAALAPCGLTVSQRSILVHIQRLGGSPTMSELAQAMVLDRSALARNVKPLERDGYLVQKPNAADGRSRLVEVTASGRAKLAESNALWRKAQRRFEDVYGPDRAAALRVALAEIYSDEFAQAFNRTAL</sequence>
<dbReference type="InterPro" id="IPR036388">
    <property type="entry name" value="WH-like_DNA-bd_sf"/>
</dbReference>
<dbReference type="SMART" id="SM00347">
    <property type="entry name" value="HTH_MARR"/>
    <property type="match status" value="1"/>
</dbReference>
<dbReference type="GO" id="GO:0003677">
    <property type="term" value="F:DNA binding"/>
    <property type="evidence" value="ECO:0007669"/>
    <property type="project" value="UniProtKB-KW"/>
</dbReference>
<dbReference type="EMBL" id="CAADIF010000005">
    <property type="protein sequence ID" value="VFR61197.1"/>
    <property type="molecule type" value="Genomic_DNA"/>
</dbReference>
<dbReference type="Pfam" id="PF12802">
    <property type="entry name" value="MarR_2"/>
    <property type="match status" value="1"/>
</dbReference>
<keyword evidence="1" id="KW-0805">Transcription regulation</keyword>
<dbReference type="GO" id="GO:0006950">
    <property type="term" value="P:response to stress"/>
    <property type="evidence" value="ECO:0007669"/>
    <property type="project" value="TreeGrafter"/>
</dbReference>
<reference evidence="6" key="1">
    <citation type="submission" date="2019-03" db="EMBL/GenBank/DDBJ databases">
        <authorList>
            <person name="Danneels B."/>
        </authorList>
    </citation>
    <scope>NUCLEOTIDE SEQUENCE</scope>
</reference>
<keyword evidence="3" id="KW-0804">Transcription</keyword>
<evidence type="ECO:0000256" key="1">
    <source>
        <dbReference type="ARBA" id="ARBA00023015"/>
    </source>
</evidence>
<feature type="domain" description="HTH marR-type" evidence="4">
    <location>
        <begin position="1"/>
        <end position="120"/>
    </location>
</feature>
<evidence type="ECO:0000256" key="2">
    <source>
        <dbReference type="ARBA" id="ARBA00023125"/>
    </source>
</evidence>
<dbReference type="AlphaFoldDB" id="A0A484SHG5"/>
<dbReference type="EMBL" id="CAADIA010000006">
    <property type="protein sequence ID" value="VFR32333.1"/>
    <property type="molecule type" value="Genomic_DNA"/>
</dbReference>
<name>A0A484SHG5_9ZZZZ</name>
<dbReference type="InterPro" id="IPR036390">
    <property type="entry name" value="WH_DNA-bd_sf"/>
</dbReference>